<dbReference type="Pfam" id="PF00561">
    <property type="entry name" value="Abhydrolase_1"/>
    <property type="match status" value="1"/>
</dbReference>
<dbReference type="Gene3D" id="3.40.50.1820">
    <property type="entry name" value="alpha/beta hydrolase"/>
    <property type="match status" value="1"/>
</dbReference>
<dbReference type="PANTHER" id="PTHR43798">
    <property type="entry name" value="MONOACYLGLYCEROL LIPASE"/>
    <property type="match status" value="1"/>
</dbReference>
<evidence type="ECO:0000313" key="3">
    <source>
        <dbReference type="Proteomes" id="UP001203880"/>
    </source>
</evidence>
<accession>A0ABT0PYU4</accession>
<evidence type="ECO:0000259" key="1">
    <source>
        <dbReference type="Pfam" id="PF00561"/>
    </source>
</evidence>
<dbReference type="RefSeq" id="WP_249707166.1">
    <property type="nucleotide sequence ID" value="NZ_JAMFMB010000004.1"/>
</dbReference>
<keyword evidence="3" id="KW-1185">Reference proteome</keyword>
<dbReference type="SUPFAM" id="SSF53474">
    <property type="entry name" value="alpha/beta-Hydrolases"/>
    <property type="match status" value="1"/>
</dbReference>
<name>A0ABT0PYU4_9RHOB</name>
<dbReference type="Proteomes" id="UP001203880">
    <property type="component" value="Unassembled WGS sequence"/>
</dbReference>
<feature type="domain" description="AB hydrolase-1" evidence="1">
    <location>
        <begin position="61"/>
        <end position="291"/>
    </location>
</feature>
<dbReference type="EMBL" id="JAMFMB010000004">
    <property type="protein sequence ID" value="MCL6282753.1"/>
    <property type="molecule type" value="Genomic_DNA"/>
</dbReference>
<sequence length="310" mass="34703">MILFLVLILLAMIVALPYYTEARRKVMDDSERSDAPGHFLQLSQGLTHVKWGGAVRGPVAVCVHGLTTPSFVWDSVTEGLGAMGYRVLTYDLYGRGYSDRPAGEQDAAFFLQQLEEVLAVEEITDEITLIGYSMGGSIATCYAAKHAPKIRHLVLIAPAGIQMTLDGLSRFIRDMPVLGDWLMMLLFPYKQRKETEAERALPCSVPDMADLQQRELNYRGFIAGVLSSLRGMLRQELEVEHREIHQAGLPVLAIWGQQDRIIPISAMGKLTTWSRMAREEMVEGAGHGLTYTHTDQVLDIMRERLREGLN</sequence>
<proteinExistence type="predicted"/>
<protein>
    <submittedName>
        <fullName evidence="2">Alpha/beta hydrolase</fullName>
    </submittedName>
</protein>
<keyword evidence="2" id="KW-0378">Hydrolase</keyword>
<dbReference type="InterPro" id="IPR050266">
    <property type="entry name" value="AB_hydrolase_sf"/>
</dbReference>
<reference evidence="2" key="1">
    <citation type="submission" date="2022-05" db="EMBL/GenBank/DDBJ databases">
        <authorList>
            <person name="Park J.-S."/>
        </authorList>
    </citation>
    <scope>NUCLEOTIDE SEQUENCE</scope>
    <source>
        <strain evidence="2">2012CJ41-6</strain>
    </source>
</reference>
<dbReference type="InterPro" id="IPR029058">
    <property type="entry name" value="AB_hydrolase_fold"/>
</dbReference>
<organism evidence="2 3">
    <name type="scientific">Ruegeria spongiae</name>
    <dbReference type="NCBI Taxonomy" id="2942209"/>
    <lineage>
        <taxon>Bacteria</taxon>
        <taxon>Pseudomonadati</taxon>
        <taxon>Pseudomonadota</taxon>
        <taxon>Alphaproteobacteria</taxon>
        <taxon>Rhodobacterales</taxon>
        <taxon>Roseobacteraceae</taxon>
        <taxon>Ruegeria</taxon>
    </lineage>
</organism>
<gene>
    <name evidence="2" type="ORF">M3P21_04345</name>
</gene>
<evidence type="ECO:0000313" key="2">
    <source>
        <dbReference type="EMBL" id="MCL6282753.1"/>
    </source>
</evidence>
<dbReference type="PRINTS" id="PR00111">
    <property type="entry name" value="ABHYDROLASE"/>
</dbReference>
<comment type="caution">
    <text evidence="2">The sequence shown here is derived from an EMBL/GenBank/DDBJ whole genome shotgun (WGS) entry which is preliminary data.</text>
</comment>
<dbReference type="GO" id="GO:0016787">
    <property type="term" value="F:hydrolase activity"/>
    <property type="evidence" value="ECO:0007669"/>
    <property type="project" value="UniProtKB-KW"/>
</dbReference>
<dbReference type="PANTHER" id="PTHR43798:SF33">
    <property type="entry name" value="HYDROLASE, PUTATIVE (AFU_ORTHOLOGUE AFUA_2G14860)-RELATED"/>
    <property type="match status" value="1"/>
</dbReference>
<dbReference type="InterPro" id="IPR000073">
    <property type="entry name" value="AB_hydrolase_1"/>
</dbReference>